<keyword evidence="1" id="KW-0812">Transmembrane</keyword>
<comment type="caution">
    <text evidence="2">The sequence shown here is derived from an EMBL/GenBank/DDBJ whole genome shotgun (WGS) entry which is preliminary data.</text>
</comment>
<feature type="transmembrane region" description="Helical" evidence="1">
    <location>
        <begin position="29"/>
        <end position="48"/>
    </location>
</feature>
<evidence type="ECO:0000313" key="2">
    <source>
        <dbReference type="EMBL" id="MSS01607.1"/>
    </source>
</evidence>
<name>A0A7X2T3L9_9FIRM</name>
<keyword evidence="1" id="KW-1133">Transmembrane helix</keyword>
<feature type="transmembrane region" description="Helical" evidence="1">
    <location>
        <begin position="68"/>
        <end position="85"/>
    </location>
</feature>
<keyword evidence="1" id="KW-0472">Membrane</keyword>
<reference evidence="2 3" key="1">
    <citation type="submission" date="2019-08" db="EMBL/GenBank/DDBJ databases">
        <title>In-depth cultivation of the pig gut microbiome towards novel bacterial diversity and tailored functional studies.</title>
        <authorList>
            <person name="Wylensek D."/>
            <person name="Hitch T.C.A."/>
            <person name="Clavel T."/>
        </authorList>
    </citation>
    <scope>NUCLEOTIDE SEQUENCE [LARGE SCALE GENOMIC DNA]</scope>
    <source>
        <strain evidence="2 3">LKV-178-WT-2G</strain>
    </source>
</reference>
<keyword evidence="3" id="KW-1185">Reference proteome</keyword>
<accession>A0A7X2T3L9</accession>
<sequence length="103" mass="12445">MWILCGGFSILFCIVNWLLFRLNRRLSIWAMISSLTFLILTLLQVIRMNVDWIYKSDWSTLQDVMPEIFPYLLLFSILFHFLQEIKKIKKFEQIRCILILKSL</sequence>
<protein>
    <submittedName>
        <fullName evidence="2">Uncharacterized protein</fullName>
    </submittedName>
</protein>
<dbReference type="AlphaFoldDB" id="A0A7X2T3L9"/>
<feature type="transmembrane region" description="Helical" evidence="1">
    <location>
        <begin position="6"/>
        <end position="22"/>
    </location>
</feature>
<dbReference type="Proteomes" id="UP000470082">
    <property type="component" value="Unassembled WGS sequence"/>
</dbReference>
<gene>
    <name evidence="2" type="ORF">FYJ50_05785</name>
</gene>
<organism evidence="2 3">
    <name type="scientific">Floccifex porci</name>
    <dbReference type="NCBI Taxonomy" id="2606629"/>
    <lineage>
        <taxon>Bacteria</taxon>
        <taxon>Bacillati</taxon>
        <taxon>Bacillota</taxon>
        <taxon>Erysipelotrichia</taxon>
        <taxon>Erysipelotrichales</taxon>
        <taxon>Erysipelotrichaceae</taxon>
        <taxon>Floccifex</taxon>
    </lineage>
</organism>
<dbReference type="RefSeq" id="WP_154460144.1">
    <property type="nucleotide sequence ID" value="NZ_VUMM01000009.1"/>
</dbReference>
<dbReference type="EMBL" id="VUMM01000009">
    <property type="protein sequence ID" value="MSS01607.1"/>
    <property type="molecule type" value="Genomic_DNA"/>
</dbReference>
<proteinExistence type="predicted"/>
<evidence type="ECO:0000313" key="3">
    <source>
        <dbReference type="Proteomes" id="UP000470082"/>
    </source>
</evidence>
<evidence type="ECO:0000256" key="1">
    <source>
        <dbReference type="SAM" id="Phobius"/>
    </source>
</evidence>